<organism evidence="1 2">
    <name type="scientific">Dermacentor silvarum</name>
    <name type="common">Tick</name>
    <dbReference type="NCBI Taxonomy" id="543639"/>
    <lineage>
        <taxon>Eukaryota</taxon>
        <taxon>Metazoa</taxon>
        <taxon>Ecdysozoa</taxon>
        <taxon>Arthropoda</taxon>
        <taxon>Chelicerata</taxon>
        <taxon>Arachnida</taxon>
        <taxon>Acari</taxon>
        <taxon>Parasitiformes</taxon>
        <taxon>Ixodida</taxon>
        <taxon>Ixodoidea</taxon>
        <taxon>Ixodidae</taxon>
        <taxon>Rhipicephalinae</taxon>
        <taxon>Dermacentor</taxon>
    </lineage>
</organism>
<proteinExistence type="predicted"/>
<sequence length="305" mass="32820">MAPTSAAVSVVTATASSLRGIMCRRLAALLFTLSLLAVLDCAPSDAAATAASPQHEDAHQTQASKFTRWSRATNTRERLNAALSGDQPVFLEADVVLVGGLPVLEPPLGRLWDVTLNELLYQVTDKPKRVTLKLNMRSTEVLPQAFGVLMVALTEGEAMMPSVIIFFFPVVAVAKRPVSTRGSLLREDVLRCRQPSRLTITSAAPSQPNGVFANAKRTPTVATTKGGGSVRRYVSVGGRAARLKKQRALSCRKAGKPIRSLRRCLAAVTTRLPALDAGWGEVWCERLCSALTRVLLQSHSLQLGL</sequence>
<evidence type="ECO:0000313" key="2">
    <source>
        <dbReference type="Proteomes" id="UP000821865"/>
    </source>
</evidence>
<reference evidence="1" key="1">
    <citation type="submission" date="2020-05" db="EMBL/GenBank/DDBJ databases">
        <title>Large-scale comparative analyses of tick genomes elucidate their genetic diversity and vector capacities.</title>
        <authorList>
            <person name="Jia N."/>
            <person name="Wang J."/>
            <person name="Shi W."/>
            <person name="Du L."/>
            <person name="Sun Y."/>
            <person name="Zhan W."/>
            <person name="Jiang J."/>
            <person name="Wang Q."/>
            <person name="Zhang B."/>
            <person name="Ji P."/>
            <person name="Sakyi L.B."/>
            <person name="Cui X."/>
            <person name="Yuan T."/>
            <person name="Jiang B."/>
            <person name="Yang W."/>
            <person name="Lam T.T.-Y."/>
            <person name="Chang Q."/>
            <person name="Ding S."/>
            <person name="Wang X."/>
            <person name="Zhu J."/>
            <person name="Ruan X."/>
            <person name="Zhao L."/>
            <person name="Wei J."/>
            <person name="Que T."/>
            <person name="Du C."/>
            <person name="Cheng J."/>
            <person name="Dai P."/>
            <person name="Han X."/>
            <person name="Huang E."/>
            <person name="Gao Y."/>
            <person name="Liu J."/>
            <person name="Shao H."/>
            <person name="Ye R."/>
            <person name="Li L."/>
            <person name="Wei W."/>
            <person name="Wang X."/>
            <person name="Wang C."/>
            <person name="Yang T."/>
            <person name="Huo Q."/>
            <person name="Li W."/>
            <person name="Guo W."/>
            <person name="Chen H."/>
            <person name="Zhou L."/>
            <person name="Ni X."/>
            <person name="Tian J."/>
            <person name="Zhou Y."/>
            <person name="Sheng Y."/>
            <person name="Liu T."/>
            <person name="Pan Y."/>
            <person name="Xia L."/>
            <person name="Li J."/>
            <person name="Zhao F."/>
            <person name="Cao W."/>
        </authorList>
    </citation>
    <scope>NUCLEOTIDE SEQUENCE</scope>
    <source>
        <strain evidence="1">Dsil-2018</strain>
    </source>
</reference>
<accession>A0ACB8D562</accession>
<keyword evidence="2" id="KW-1185">Reference proteome</keyword>
<evidence type="ECO:0000313" key="1">
    <source>
        <dbReference type="EMBL" id="KAH7959670.1"/>
    </source>
</evidence>
<protein>
    <submittedName>
        <fullName evidence="1">Uncharacterized protein</fullName>
    </submittedName>
</protein>
<comment type="caution">
    <text evidence="1">The sequence shown here is derived from an EMBL/GenBank/DDBJ whole genome shotgun (WGS) entry which is preliminary data.</text>
</comment>
<dbReference type="Proteomes" id="UP000821865">
    <property type="component" value="Chromosome 3"/>
</dbReference>
<dbReference type="EMBL" id="CM023472">
    <property type="protein sequence ID" value="KAH7959670.1"/>
    <property type="molecule type" value="Genomic_DNA"/>
</dbReference>
<name>A0ACB8D562_DERSI</name>
<gene>
    <name evidence="1" type="ORF">HPB49_012953</name>
</gene>